<evidence type="ECO:0000313" key="3">
    <source>
        <dbReference type="Proteomes" id="UP001517367"/>
    </source>
</evidence>
<sequence>MKIKIFICLFLSFIYFSACNYSHEAERKNVAVIQTNTSIQKSRVKVSPKDRTNCFCDKDTLMNGATVSCDTTQFSNQSTIYWQYNCDKIWLTLENKKKEKFILDTVALEYYGYTYRLSYHLIKEFKSGLLFRSGCPANGPCIYTLIDKYNGKILDEFNQLICIEKLYDNPRYNFNFIVYFSANQKHLIIEYLDKKKRLKIPFQDRLTATVPEQQFEEMTLENDILTLKYSSDRNVAKILRISLNDKTHLF</sequence>
<dbReference type="RefSeq" id="WP_138728276.1">
    <property type="nucleotide sequence ID" value="NZ_SRMP02000012.1"/>
</dbReference>
<gene>
    <name evidence="2" type="ORF">E5L68_009800</name>
</gene>
<feature type="signal peptide" evidence="1">
    <location>
        <begin position="1"/>
        <end position="20"/>
    </location>
</feature>
<accession>A0ABW9JJ57</accession>
<reference evidence="2 3" key="1">
    <citation type="submission" date="2024-12" db="EMBL/GenBank/DDBJ databases">
        <authorList>
            <person name="Hu S."/>
        </authorList>
    </citation>
    <scope>NUCLEOTIDE SEQUENCE [LARGE SCALE GENOMIC DNA]</scope>
    <source>
        <strain evidence="2 3">P-25</strain>
    </source>
</reference>
<name>A0ABW9JJ57_9SPHI</name>
<keyword evidence="3" id="KW-1185">Reference proteome</keyword>
<protein>
    <submittedName>
        <fullName evidence="2">Uncharacterized protein</fullName>
    </submittedName>
</protein>
<organism evidence="2 3">
    <name type="scientific">Pedobacter helvus</name>
    <dbReference type="NCBI Taxonomy" id="2563444"/>
    <lineage>
        <taxon>Bacteria</taxon>
        <taxon>Pseudomonadati</taxon>
        <taxon>Bacteroidota</taxon>
        <taxon>Sphingobacteriia</taxon>
        <taxon>Sphingobacteriales</taxon>
        <taxon>Sphingobacteriaceae</taxon>
        <taxon>Pedobacter</taxon>
    </lineage>
</organism>
<feature type="chain" id="PRO_5046206434" evidence="1">
    <location>
        <begin position="21"/>
        <end position="250"/>
    </location>
</feature>
<proteinExistence type="predicted"/>
<keyword evidence="1" id="KW-0732">Signal</keyword>
<comment type="caution">
    <text evidence="2">The sequence shown here is derived from an EMBL/GenBank/DDBJ whole genome shotgun (WGS) entry which is preliminary data.</text>
</comment>
<evidence type="ECO:0000313" key="2">
    <source>
        <dbReference type="EMBL" id="MFN0291689.1"/>
    </source>
</evidence>
<dbReference type="Proteomes" id="UP001517367">
    <property type="component" value="Unassembled WGS sequence"/>
</dbReference>
<dbReference type="EMBL" id="SRMP02000012">
    <property type="protein sequence ID" value="MFN0291689.1"/>
    <property type="molecule type" value="Genomic_DNA"/>
</dbReference>
<evidence type="ECO:0000256" key="1">
    <source>
        <dbReference type="SAM" id="SignalP"/>
    </source>
</evidence>